<dbReference type="EMBL" id="UYYB01019807">
    <property type="protein sequence ID" value="VDM71311.1"/>
    <property type="molecule type" value="Genomic_DNA"/>
</dbReference>
<keyword evidence="2" id="KW-1185">Reference proteome</keyword>
<protein>
    <submittedName>
        <fullName evidence="1">Uncharacterized protein</fullName>
    </submittedName>
</protein>
<name>A0A3P7IDQ4_STRVU</name>
<accession>A0A3P7IDQ4</accession>
<dbReference type="AlphaFoldDB" id="A0A3P7IDQ4"/>
<reference evidence="1 2" key="1">
    <citation type="submission" date="2018-11" db="EMBL/GenBank/DDBJ databases">
        <authorList>
            <consortium name="Pathogen Informatics"/>
        </authorList>
    </citation>
    <scope>NUCLEOTIDE SEQUENCE [LARGE SCALE GENOMIC DNA]</scope>
</reference>
<evidence type="ECO:0000313" key="1">
    <source>
        <dbReference type="EMBL" id="VDM71311.1"/>
    </source>
</evidence>
<proteinExistence type="predicted"/>
<organism evidence="1 2">
    <name type="scientific">Strongylus vulgaris</name>
    <name type="common">Blood worm</name>
    <dbReference type="NCBI Taxonomy" id="40348"/>
    <lineage>
        <taxon>Eukaryota</taxon>
        <taxon>Metazoa</taxon>
        <taxon>Ecdysozoa</taxon>
        <taxon>Nematoda</taxon>
        <taxon>Chromadorea</taxon>
        <taxon>Rhabditida</taxon>
        <taxon>Rhabditina</taxon>
        <taxon>Rhabditomorpha</taxon>
        <taxon>Strongyloidea</taxon>
        <taxon>Strongylidae</taxon>
        <taxon>Strongylus</taxon>
    </lineage>
</organism>
<sequence length="82" mass="8774">MRKRSAVLSATIEPPEPVSCRGQRGTDAALQPTMYVQSVYACVCGSTHLASLTSEHAVVETTRFVRTHLAEQSGGRELLGTA</sequence>
<dbReference type="Proteomes" id="UP000270094">
    <property type="component" value="Unassembled WGS sequence"/>
</dbReference>
<gene>
    <name evidence="1" type="ORF">SVUK_LOCUS6309</name>
</gene>
<evidence type="ECO:0000313" key="2">
    <source>
        <dbReference type="Proteomes" id="UP000270094"/>
    </source>
</evidence>